<feature type="domain" description="Myb-like" evidence="9">
    <location>
        <begin position="62"/>
        <end position="112"/>
    </location>
</feature>
<accession>A0A067KS62</accession>
<organism evidence="12 13">
    <name type="scientific">Jatropha curcas</name>
    <name type="common">Barbados nut</name>
    <dbReference type="NCBI Taxonomy" id="180498"/>
    <lineage>
        <taxon>Eukaryota</taxon>
        <taxon>Viridiplantae</taxon>
        <taxon>Streptophyta</taxon>
        <taxon>Embryophyta</taxon>
        <taxon>Tracheophyta</taxon>
        <taxon>Spermatophyta</taxon>
        <taxon>Magnoliopsida</taxon>
        <taxon>eudicotyledons</taxon>
        <taxon>Gunneridae</taxon>
        <taxon>Pentapetalae</taxon>
        <taxon>rosids</taxon>
        <taxon>fabids</taxon>
        <taxon>Malpighiales</taxon>
        <taxon>Euphorbiaceae</taxon>
        <taxon>Crotonoideae</taxon>
        <taxon>Jatropheae</taxon>
        <taxon>Jatropha</taxon>
    </lineage>
</organism>
<keyword evidence="3" id="KW-0805">Transcription regulation</keyword>
<evidence type="ECO:0000313" key="11">
    <source>
        <dbReference type="EMBL" id="AIT52297.1"/>
    </source>
</evidence>
<evidence type="ECO:0000313" key="12">
    <source>
        <dbReference type="EMBL" id="KDP37818.1"/>
    </source>
</evidence>
<dbReference type="EMBL" id="KK914381">
    <property type="protein sequence ID" value="KDP37818.1"/>
    <property type="molecule type" value="Genomic_DNA"/>
</dbReference>
<dbReference type="AlphaFoldDB" id="A0A067KS62"/>
<evidence type="ECO:0000256" key="1">
    <source>
        <dbReference type="ARBA" id="ARBA00004123"/>
    </source>
</evidence>
<dbReference type="EMBL" id="KM034717">
    <property type="protein sequence ID" value="AIT52297.1"/>
    <property type="molecule type" value="Genomic_DNA"/>
</dbReference>
<sequence>MVRSPRREKGGLKKGAWTPEEDQKLLAWIKQSGHGSWQTLPVKAGLQRCGKSCRLRWTNYLRPDIKRGKFSLQEEQTIIQLHALLGNKWSAIANHLPKRTDNEIKNYWNTHLKKRLDKMGIDPVTHKPKTDTFGSTTGTGNSKNAANLSHMAQWESARLEAEARLVREAKLPSNPLHNQFSFLNKPTTSDAAAAPPVRPKCLDVLKAWQGMLSGMFFLSGAGNSLESPTSTLNFPENALSSGFKQENTLIIPQLQFTSSNNNTASKGETINEENEWKCMEQAKETLMGTSVTVHGTGTYDSTTDNNNTWVMDTFMEANLNVNGINIVDGLSDIMVYNTSVDHHNSSSMAEGNATSEGSIIYLDQDQRYYWNSLLDLVDAPGAASGSQAF</sequence>
<dbReference type="InterPro" id="IPR015495">
    <property type="entry name" value="Myb_TF_plants"/>
</dbReference>
<dbReference type="GO" id="GO:0000976">
    <property type="term" value="F:transcription cis-regulatory region binding"/>
    <property type="evidence" value="ECO:0007669"/>
    <property type="project" value="UniProtKB-ARBA"/>
</dbReference>
<feature type="domain" description="HTH myb-type" evidence="10">
    <location>
        <begin position="9"/>
        <end position="61"/>
    </location>
</feature>
<reference evidence="12 13" key="1">
    <citation type="journal article" date="2014" name="PLoS ONE">
        <title>Global Analysis of Gene Expression Profiles in Physic Nut (Jatropha curcas L.) Seedlings Exposed to Salt Stress.</title>
        <authorList>
            <person name="Zhang L."/>
            <person name="Zhang C."/>
            <person name="Wu P."/>
            <person name="Chen Y."/>
            <person name="Li M."/>
            <person name="Jiang H."/>
            <person name="Wu G."/>
        </authorList>
    </citation>
    <scope>NUCLEOTIDE SEQUENCE [LARGE SCALE GENOMIC DNA]</scope>
    <source>
        <strain evidence="13">cv. GZQX0401</strain>
        <tissue evidence="12">Young leaves</tissue>
    </source>
</reference>
<dbReference type="Proteomes" id="UP000027138">
    <property type="component" value="Unassembled WGS sequence"/>
</dbReference>
<evidence type="ECO:0000256" key="3">
    <source>
        <dbReference type="ARBA" id="ARBA00023015"/>
    </source>
</evidence>
<evidence type="ECO:0000256" key="4">
    <source>
        <dbReference type="ARBA" id="ARBA00023125"/>
    </source>
</evidence>
<dbReference type="Pfam" id="PF00249">
    <property type="entry name" value="Myb_DNA-binding"/>
    <property type="match status" value="2"/>
</dbReference>
<dbReference type="PANTHER" id="PTHR10641:SF586">
    <property type="entry name" value="TRANSCRIPTION FACTOR MYB16"/>
    <property type="match status" value="1"/>
</dbReference>
<comment type="subunit">
    <text evidence="7">Can form complexes with MYC2, MYC3 or MYC4.</text>
</comment>
<dbReference type="InterPro" id="IPR001005">
    <property type="entry name" value="SANT/Myb"/>
</dbReference>
<evidence type="ECO:0000256" key="7">
    <source>
        <dbReference type="ARBA" id="ARBA00062314"/>
    </source>
</evidence>
<dbReference type="Gene3D" id="1.10.10.60">
    <property type="entry name" value="Homeodomain-like"/>
    <property type="match status" value="2"/>
</dbReference>
<reference evidence="11" key="2">
    <citation type="submission" date="2014-06" db="EMBL/GenBank/DDBJ databases">
        <title>Genome-wide analysis of the MYB gene family in physic nut (Jatropha curcas L.).</title>
        <authorList>
            <person name="Zhou C."/>
            <person name="Wu P."/>
            <person name="Chen Y."/>
            <person name="Li M."/>
            <person name="Jiang H."/>
            <person name="Wu G."/>
        </authorList>
    </citation>
    <scope>NUCLEOTIDE SEQUENCE</scope>
</reference>
<feature type="domain" description="Myb-like" evidence="9">
    <location>
        <begin position="9"/>
        <end position="61"/>
    </location>
</feature>
<feature type="compositionally biased region" description="Basic and acidic residues" evidence="8">
    <location>
        <begin position="121"/>
        <end position="130"/>
    </location>
</feature>
<keyword evidence="6" id="KW-0539">Nucleus</keyword>
<protein>
    <submittedName>
        <fullName evidence="11">MYB family protein</fullName>
    </submittedName>
</protein>
<name>A0A067KS62_JATCU</name>
<evidence type="ECO:0000256" key="6">
    <source>
        <dbReference type="ARBA" id="ARBA00023242"/>
    </source>
</evidence>
<dbReference type="InterPro" id="IPR009057">
    <property type="entry name" value="Homeodomain-like_sf"/>
</dbReference>
<keyword evidence="4" id="KW-0238">DNA-binding</keyword>
<keyword evidence="2" id="KW-0677">Repeat</keyword>
<dbReference type="InterPro" id="IPR017930">
    <property type="entry name" value="Myb_dom"/>
</dbReference>
<evidence type="ECO:0000259" key="10">
    <source>
        <dbReference type="PROSITE" id="PS51294"/>
    </source>
</evidence>
<evidence type="ECO:0000256" key="8">
    <source>
        <dbReference type="SAM" id="MobiDB-lite"/>
    </source>
</evidence>
<feature type="region of interest" description="Disordered" evidence="8">
    <location>
        <begin position="121"/>
        <end position="144"/>
    </location>
</feature>
<gene>
    <name evidence="12" type="ORF">JCGZ_06720</name>
</gene>
<feature type="compositionally biased region" description="Polar residues" evidence="8">
    <location>
        <begin position="132"/>
        <end position="144"/>
    </location>
</feature>
<dbReference type="OrthoDB" id="2143914at2759"/>
<evidence type="ECO:0000256" key="5">
    <source>
        <dbReference type="ARBA" id="ARBA00023163"/>
    </source>
</evidence>
<feature type="domain" description="HTH myb-type" evidence="10">
    <location>
        <begin position="62"/>
        <end position="116"/>
    </location>
</feature>
<dbReference type="PROSITE" id="PS50090">
    <property type="entry name" value="MYB_LIKE"/>
    <property type="match status" value="2"/>
</dbReference>
<dbReference type="SUPFAM" id="SSF46689">
    <property type="entry name" value="Homeodomain-like"/>
    <property type="match status" value="1"/>
</dbReference>
<keyword evidence="5" id="KW-0804">Transcription</keyword>
<evidence type="ECO:0000313" key="13">
    <source>
        <dbReference type="Proteomes" id="UP000027138"/>
    </source>
</evidence>
<evidence type="ECO:0000259" key="9">
    <source>
        <dbReference type="PROSITE" id="PS50090"/>
    </source>
</evidence>
<dbReference type="GO" id="GO:0005634">
    <property type="term" value="C:nucleus"/>
    <property type="evidence" value="ECO:0007669"/>
    <property type="project" value="UniProtKB-SubCell"/>
</dbReference>
<keyword evidence="13" id="KW-1185">Reference proteome</keyword>
<comment type="subcellular location">
    <subcellularLocation>
        <location evidence="1">Nucleus</location>
    </subcellularLocation>
</comment>
<dbReference type="PROSITE" id="PS51294">
    <property type="entry name" value="HTH_MYB"/>
    <property type="match status" value="2"/>
</dbReference>
<dbReference type="SMART" id="SM00717">
    <property type="entry name" value="SANT"/>
    <property type="match status" value="2"/>
</dbReference>
<dbReference type="GO" id="GO:0051707">
    <property type="term" value="P:response to other organism"/>
    <property type="evidence" value="ECO:0007669"/>
    <property type="project" value="UniProtKB-ARBA"/>
</dbReference>
<dbReference type="GO" id="GO:0080090">
    <property type="term" value="P:regulation of primary metabolic process"/>
    <property type="evidence" value="ECO:0007669"/>
    <property type="project" value="UniProtKB-ARBA"/>
</dbReference>
<proteinExistence type="predicted"/>
<dbReference type="FunFam" id="1.10.10.60:FF:000001">
    <property type="entry name" value="MYB-related transcription factor"/>
    <property type="match status" value="1"/>
</dbReference>
<dbReference type="PANTHER" id="PTHR10641">
    <property type="entry name" value="MYB FAMILY TRANSCRIPTION FACTOR"/>
    <property type="match status" value="1"/>
</dbReference>
<dbReference type="FunFam" id="1.10.10.60:FF:000394">
    <property type="entry name" value="MYB transcription factor"/>
    <property type="match status" value="1"/>
</dbReference>
<dbReference type="CDD" id="cd00167">
    <property type="entry name" value="SANT"/>
    <property type="match status" value="2"/>
</dbReference>
<evidence type="ECO:0000256" key="2">
    <source>
        <dbReference type="ARBA" id="ARBA00022737"/>
    </source>
</evidence>